<feature type="active site" evidence="5 6">
    <location>
        <position position="146"/>
    </location>
</feature>
<evidence type="ECO:0000256" key="2">
    <source>
        <dbReference type="ARBA" id="ARBA00022605"/>
    </source>
</evidence>
<keyword evidence="5" id="KW-0963">Cytoplasm</keyword>
<dbReference type="InterPro" id="IPR058924">
    <property type="entry name" value="AGPR_dimerisation_dom"/>
</dbReference>
<dbReference type="PANTHER" id="PTHR32338:SF10">
    <property type="entry name" value="N-ACETYL-GAMMA-GLUTAMYL-PHOSPHATE REDUCTASE, CHLOROPLASTIC-RELATED"/>
    <property type="match status" value="1"/>
</dbReference>
<dbReference type="GO" id="GO:0070401">
    <property type="term" value="F:NADP+ binding"/>
    <property type="evidence" value="ECO:0007669"/>
    <property type="project" value="InterPro"/>
</dbReference>
<keyword evidence="1 5" id="KW-0055">Arginine biosynthesis</keyword>
<comment type="similarity">
    <text evidence="5">Belongs to the NAGSA dehydrogenase family. Type 1 subfamily.</text>
</comment>
<dbReference type="GO" id="GO:0003942">
    <property type="term" value="F:N-acetyl-gamma-glutamyl-phosphate reductase activity"/>
    <property type="evidence" value="ECO:0007669"/>
    <property type="project" value="UniProtKB-UniRule"/>
</dbReference>
<evidence type="ECO:0000259" key="7">
    <source>
        <dbReference type="SMART" id="SM00859"/>
    </source>
</evidence>
<dbReference type="RefSeq" id="WP_114841287.1">
    <property type="nucleotide sequence ID" value="NZ_CP031219.1"/>
</dbReference>
<evidence type="ECO:0000313" key="9">
    <source>
        <dbReference type="Proteomes" id="UP000290092"/>
    </source>
</evidence>
<evidence type="ECO:0000256" key="1">
    <source>
        <dbReference type="ARBA" id="ARBA00022571"/>
    </source>
</evidence>
<comment type="catalytic activity">
    <reaction evidence="5">
        <text>N-acetyl-L-glutamate 5-semialdehyde + phosphate + NADP(+) = N-acetyl-L-glutamyl 5-phosphate + NADPH + H(+)</text>
        <dbReference type="Rhea" id="RHEA:21588"/>
        <dbReference type="ChEBI" id="CHEBI:15378"/>
        <dbReference type="ChEBI" id="CHEBI:29123"/>
        <dbReference type="ChEBI" id="CHEBI:43474"/>
        <dbReference type="ChEBI" id="CHEBI:57783"/>
        <dbReference type="ChEBI" id="CHEBI:57936"/>
        <dbReference type="ChEBI" id="CHEBI:58349"/>
        <dbReference type="EC" id="1.2.1.38"/>
    </reaction>
</comment>
<dbReference type="GO" id="GO:0051287">
    <property type="term" value="F:NAD binding"/>
    <property type="evidence" value="ECO:0007669"/>
    <property type="project" value="InterPro"/>
</dbReference>
<dbReference type="SUPFAM" id="SSF55347">
    <property type="entry name" value="Glyceraldehyde-3-phosphate dehydrogenase-like, C-terminal domain"/>
    <property type="match status" value="1"/>
</dbReference>
<dbReference type="CDD" id="cd17895">
    <property type="entry name" value="AGPR_1_N"/>
    <property type="match status" value="1"/>
</dbReference>
<comment type="subcellular location">
    <subcellularLocation>
        <location evidence="5">Cytoplasm</location>
    </subcellularLocation>
</comment>
<dbReference type="GO" id="GO:0006526">
    <property type="term" value="P:L-arginine biosynthetic process"/>
    <property type="evidence" value="ECO:0007669"/>
    <property type="project" value="UniProtKB-UniRule"/>
</dbReference>
<reference evidence="8 9" key="1">
    <citation type="submission" date="2017-09" db="EMBL/GenBank/DDBJ databases">
        <title>Genomics of the genus Arcobacter.</title>
        <authorList>
            <person name="Perez-Cataluna A."/>
            <person name="Figueras M.J."/>
            <person name="Salas-Masso N."/>
        </authorList>
    </citation>
    <scope>NUCLEOTIDE SEQUENCE [LARGE SCALE GENOMIC DNA]</scope>
    <source>
        <strain evidence="8 9">CECT 7386</strain>
    </source>
</reference>
<dbReference type="EMBL" id="NXID01000016">
    <property type="protein sequence ID" value="RXK16012.1"/>
    <property type="molecule type" value="Genomic_DNA"/>
</dbReference>
<dbReference type="InterPro" id="IPR023013">
    <property type="entry name" value="AGPR_AS"/>
</dbReference>
<organism evidence="8 9">
    <name type="scientific">Malaciobacter mytili LMG 24559</name>
    <dbReference type="NCBI Taxonomy" id="1032238"/>
    <lineage>
        <taxon>Bacteria</taxon>
        <taxon>Pseudomonadati</taxon>
        <taxon>Campylobacterota</taxon>
        <taxon>Epsilonproteobacteria</taxon>
        <taxon>Campylobacterales</taxon>
        <taxon>Arcobacteraceae</taxon>
        <taxon>Malaciobacter</taxon>
    </lineage>
</organism>
<dbReference type="NCBIfam" id="TIGR01850">
    <property type="entry name" value="argC"/>
    <property type="match status" value="1"/>
</dbReference>
<comment type="pathway">
    <text evidence="5">Amino-acid biosynthesis; L-arginine biosynthesis; N(2)-acetyl-L-ornithine from L-glutamate: step 3/4.</text>
</comment>
<keyword evidence="2 5" id="KW-0028">Amino-acid biosynthesis</keyword>
<evidence type="ECO:0000256" key="4">
    <source>
        <dbReference type="ARBA" id="ARBA00023002"/>
    </source>
</evidence>
<dbReference type="Pfam" id="PF01118">
    <property type="entry name" value="Semialdhyde_dh"/>
    <property type="match status" value="1"/>
</dbReference>
<dbReference type="HAMAP" id="MF_00150">
    <property type="entry name" value="ArgC_type1"/>
    <property type="match status" value="1"/>
</dbReference>
<evidence type="ECO:0000256" key="5">
    <source>
        <dbReference type="HAMAP-Rule" id="MF_00150"/>
    </source>
</evidence>
<keyword evidence="9" id="KW-1185">Reference proteome</keyword>
<comment type="caution">
    <text evidence="8">The sequence shown here is derived from an EMBL/GenBank/DDBJ whole genome shotgun (WGS) entry which is preliminary data.</text>
</comment>
<dbReference type="InterPro" id="IPR036291">
    <property type="entry name" value="NAD(P)-bd_dom_sf"/>
</dbReference>
<dbReference type="PROSITE" id="PS01224">
    <property type="entry name" value="ARGC"/>
    <property type="match status" value="1"/>
</dbReference>
<dbReference type="InterPro" id="IPR050085">
    <property type="entry name" value="AGPR"/>
</dbReference>
<name>A0AAX2AG62_9BACT</name>
<accession>A0AAX2AG62</accession>
<protein>
    <recommendedName>
        <fullName evidence="5">N-acetyl-gamma-glutamyl-phosphate reductase</fullName>
        <shortName evidence="5">AGPR</shortName>
        <ecNumber evidence="5">1.2.1.38</ecNumber>
    </recommendedName>
    <alternativeName>
        <fullName evidence="5">N-acetyl-glutamate semialdehyde dehydrogenase</fullName>
        <shortName evidence="5">NAGSA dehydrogenase</shortName>
    </alternativeName>
</protein>
<evidence type="ECO:0000256" key="3">
    <source>
        <dbReference type="ARBA" id="ARBA00022857"/>
    </source>
</evidence>
<dbReference type="AlphaFoldDB" id="A0AAX2AG62"/>
<dbReference type="SUPFAM" id="SSF51735">
    <property type="entry name" value="NAD(P)-binding Rossmann-fold domains"/>
    <property type="match status" value="1"/>
</dbReference>
<dbReference type="Proteomes" id="UP000290092">
    <property type="component" value="Unassembled WGS sequence"/>
</dbReference>
<evidence type="ECO:0000256" key="6">
    <source>
        <dbReference type="PROSITE-ProRule" id="PRU10010"/>
    </source>
</evidence>
<proteinExistence type="inferred from homology"/>
<dbReference type="GO" id="GO:0005737">
    <property type="term" value="C:cytoplasm"/>
    <property type="evidence" value="ECO:0007669"/>
    <property type="project" value="UniProtKB-SubCell"/>
</dbReference>
<dbReference type="CDD" id="cd23934">
    <property type="entry name" value="AGPR_1_C"/>
    <property type="match status" value="1"/>
</dbReference>
<gene>
    <name evidence="5" type="primary">argC</name>
    <name evidence="8" type="ORF">CP985_05405</name>
</gene>
<dbReference type="Pfam" id="PF22698">
    <property type="entry name" value="Semialdhyde_dhC_1"/>
    <property type="match status" value="1"/>
</dbReference>
<dbReference type="PANTHER" id="PTHR32338">
    <property type="entry name" value="N-ACETYL-GAMMA-GLUTAMYL-PHOSPHATE REDUCTASE, CHLOROPLASTIC-RELATED-RELATED"/>
    <property type="match status" value="1"/>
</dbReference>
<dbReference type="KEGG" id="amyt:AMYT_0822"/>
<sequence>MNIAIIGASGYTGLELIKILINHPKFNITYIANSTGEINVQELHPCLKDVINITVENADAKEVSKVADLAFLALPHKTSMAFAKELLKEGVKVVDLSADYRLELDTYEKHYCAHEDKENINDAVYGLPEYYKQNLKEAILVANPGCYPTASLLALLPFVDFIQEETPIFIDAKSGVSGAGKKLAETTHFCHINENIHAYNPLAHRHMPEIEEKVRLVKNKEFSINFVPHLIPVTRGMLVSVYATLKEEIDVESILEEAYKNSEFVRIRKTPVDIKSTAGTNFCDIFVKRNGKALFINSSIDNLLRGASSQAVVNANLMCGYEEGLGIPKIAYVP</sequence>
<dbReference type="SMART" id="SM00859">
    <property type="entry name" value="Semialdhyde_dh"/>
    <property type="match status" value="1"/>
</dbReference>
<dbReference type="InterPro" id="IPR000534">
    <property type="entry name" value="Semialdehyde_DH_NAD-bd"/>
</dbReference>
<dbReference type="InterPro" id="IPR000706">
    <property type="entry name" value="AGPR_type-1"/>
</dbReference>
<feature type="domain" description="Semialdehyde dehydrogenase NAD-binding" evidence="7">
    <location>
        <begin position="2"/>
        <end position="138"/>
    </location>
</feature>
<keyword evidence="4 5" id="KW-0560">Oxidoreductase</keyword>
<dbReference type="Gene3D" id="3.40.50.720">
    <property type="entry name" value="NAD(P)-binding Rossmann-like Domain"/>
    <property type="match status" value="1"/>
</dbReference>
<comment type="function">
    <text evidence="5">Catalyzes the NADPH-dependent reduction of N-acetyl-5-glutamyl phosphate to yield N-acetyl-L-glutamate 5-semialdehyde.</text>
</comment>
<dbReference type="Gene3D" id="3.30.360.10">
    <property type="entry name" value="Dihydrodipicolinate Reductase, domain 2"/>
    <property type="match status" value="1"/>
</dbReference>
<keyword evidence="3 5" id="KW-0521">NADP</keyword>
<dbReference type="EC" id="1.2.1.38" evidence="5"/>
<evidence type="ECO:0000313" key="8">
    <source>
        <dbReference type="EMBL" id="RXK16012.1"/>
    </source>
</evidence>